<dbReference type="PANTHER" id="PTHR15549">
    <property type="entry name" value="PAIRED IMMUNOGLOBULIN-LIKE TYPE 2 RECEPTOR"/>
    <property type="match status" value="1"/>
</dbReference>
<evidence type="ECO:0000256" key="1">
    <source>
        <dbReference type="ARBA" id="ARBA00004167"/>
    </source>
</evidence>
<evidence type="ECO:0000313" key="8">
    <source>
        <dbReference type="Proteomes" id="UP001302126"/>
    </source>
</evidence>
<reference evidence="7" key="1">
    <citation type="journal article" date="2023" name="Mol. Phylogenet. Evol.">
        <title>Genome-scale phylogeny and comparative genomics of the fungal order Sordariales.</title>
        <authorList>
            <person name="Hensen N."/>
            <person name="Bonometti L."/>
            <person name="Westerberg I."/>
            <person name="Brannstrom I.O."/>
            <person name="Guillou S."/>
            <person name="Cros-Aarteil S."/>
            <person name="Calhoun S."/>
            <person name="Haridas S."/>
            <person name="Kuo A."/>
            <person name="Mondo S."/>
            <person name="Pangilinan J."/>
            <person name="Riley R."/>
            <person name="LaButti K."/>
            <person name="Andreopoulos B."/>
            <person name="Lipzen A."/>
            <person name="Chen C."/>
            <person name="Yan M."/>
            <person name="Daum C."/>
            <person name="Ng V."/>
            <person name="Clum A."/>
            <person name="Steindorff A."/>
            <person name="Ohm R.A."/>
            <person name="Martin F."/>
            <person name="Silar P."/>
            <person name="Natvig D.O."/>
            <person name="Lalanne C."/>
            <person name="Gautier V."/>
            <person name="Ament-Velasquez S.L."/>
            <person name="Kruys A."/>
            <person name="Hutchinson M.I."/>
            <person name="Powell A.J."/>
            <person name="Barry K."/>
            <person name="Miller A.N."/>
            <person name="Grigoriev I.V."/>
            <person name="Debuchy R."/>
            <person name="Gladieux P."/>
            <person name="Hiltunen Thoren M."/>
            <person name="Johannesson H."/>
        </authorList>
    </citation>
    <scope>NUCLEOTIDE SEQUENCE</scope>
    <source>
        <strain evidence="7">PSN309</strain>
    </source>
</reference>
<protein>
    <submittedName>
        <fullName evidence="7">Uncharacterized protein</fullName>
    </submittedName>
</protein>
<dbReference type="EMBL" id="MU864390">
    <property type="protein sequence ID" value="KAK4188257.1"/>
    <property type="molecule type" value="Genomic_DNA"/>
</dbReference>
<feature type="compositionally biased region" description="Polar residues" evidence="5">
    <location>
        <begin position="280"/>
        <end position="291"/>
    </location>
</feature>
<evidence type="ECO:0000256" key="4">
    <source>
        <dbReference type="ARBA" id="ARBA00023136"/>
    </source>
</evidence>
<evidence type="ECO:0000256" key="2">
    <source>
        <dbReference type="ARBA" id="ARBA00022692"/>
    </source>
</evidence>
<dbReference type="GO" id="GO:0016020">
    <property type="term" value="C:membrane"/>
    <property type="evidence" value="ECO:0007669"/>
    <property type="project" value="UniProtKB-SubCell"/>
</dbReference>
<keyword evidence="4 6" id="KW-0472">Membrane</keyword>
<evidence type="ECO:0000256" key="6">
    <source>
        <dbReference type="SAM" id="Phobius"/>
    </source>
</evidence>
<keyword evidence="2 6" id="KW-0812">Transmembrane</keyword>
<feature type="region of interest" description="Disordered" evidence="5">
    <location>
        <begin position="265"/>
        <end position="292"/>
    </location>
</feature>
<keyword evidence="8" id="KW-1185">Reference proteome</keyword>
<evidence type="ECO:0000256" key="5">
    <source>
        <dbReference type="SAM" id="MobiDB-lite"/>
    </source>
</evidence>
<reference evidence="7" key="2">
    <citation type="submission" date="2023-05" db="EMBL/GenBank/DDBJ databases">
        <authorList>
            <consortium name="Lawrence Berkeley National Laboratory"/>
            <person name="Steindorff A."/>
            <person name="Hensen N."/>
            <person name="Bonometti L."/>
            <person name="Westerberg I."/>
            <person name="Brannstrom I.O."/>
            <person name="Guillou S."/>
            <person name="Cros-Aarteil S."/>
            <person name="Calhoun S."/>
            <person name="Haridas S."/>
            <person name="Kuo A."/>
            <person name="Mondo S."/>
            <person name="Pangilinan J."/>
            <person name="Riley R."/>
            <person name="Labutti K."/>
            <person name="Andreopoulos B."/>
            <person name="Lipzen A."/>
            <person name="Chen C."/>
            <person name="Yanf M."/>
            <person name="Daum C."/>
            <person name="Ng V."/>
            <person name="Clum A."/>
            <person name="Ohm R."/>
            <person name="Martin F."/>
            <person name="Silar P."/>
            <person name="Natvig D."/>
            <person name="Lalanne C."/>
            <person name="Gautier V."/>
            <person name="Ament-Velasquez S.L."/>
            <person name="Kruys A."/>
            <person name="Hutchinson M.I."/>
            <person name="Powell A.J."/>
            <person name="Barry K."/>
            <person name="Miller A.N."/>
            <person name="Grigoriev I.V."/>
            <person name="Debuchy R."/>
            <person name="Gladieux P."/>
            <person name="Thoren M.H."/>
            <person name="Johannesson H."/>
        </authorList>
    </citation>
    <scope>NUCLEOTIDE SEQUENCE</scope>
    <source>
        <strain evidence="7">PSN309</strain>
    </source>
</reference>
<organism evidence="7 8">
    <name type="scientific">Podospora australis</name>
    <dbReference type="NCBI Taxonomy" id="1536484"/>
    <lineage>
        <taxon>Eukaryota</taxon>
        <taxon>Fungi</taxon>
        <taxon>Dikarya</taxon>
        <taxon>Ascomycota</taxon>
        <taxon>Pezizomycotina</taxon>
        <taxon>Sordariomycetes</taxon>
        <taxon>Sordariomycetidae</taxon>
        <taxon>Sordariales</taxon>
        <taxon>Podosporaceae</taxon>
        <taxon>Podospora</taxon>
    </lineage>
</organism>
<keyword evidence="3 6" id="KW-1133">Transmembrane helix</keyword>
<proteinExistence type="predicted"/>
<comment type="subcellular location">
    <subcellularLocation>
        <location evidence="1">Membrane</location>
        <topology evidence="1">Single-pass membrane protein</topology>
    </subcellularLocation>
</comment>
<dbReference type="AlphaFoldDB" id="A0AAN7AJG1"/>
<dbReference type="GO" id="GO:0071944">
    <property type="term" value="C:cell periphery"/>
    <property type="evidence" value="ECO:0007669"/>
    <property type="project" value="UniProtKB-ARBA"/>
</dbReference>
<dbReference type="InterPro" id="IPR051694">
    <property type="entry name" value="Immunoregulatory_rcpt-like"/>
</dbReference>
<accession>A0AAN7AJG1</accession>
<comment type="caution">
    <text evidence="7">The sequence shown here is derived from an EMBL/GenBank/DDBJ whole genome shotgun (WGS) entry which is preliminary data.</text>
</comment>
<evidence type="ECO:0000256" key="3">
    <source>
        <dbReference type="ARBA" id="ARBA00022989"/>
    </source>
</evidence>
<feature type="transmembrane region" description="Helical" evidence="6">
    <location>
        <begin position="231"/>
        <end position="254"/>
    </location>
</feature>
<sequence>MALTRMPREILGPLTTVWVPPASCTVAIGQCEGCDVAWLGQTCDPSTVKDNASCWPPTTEGAKPTQSAFYGWGFYSPGLECPSGHTSACSATHNGVSGWKVQFEMEAQETFVGCCPTGYKCNNLNGQTCLAATTATIIPTVSCEDGLSNRFGMSTIPNSRMKDPAVNLFAPMIQLAWKPSDLSGRLSSATASTASSTSSSTSLITTTRFDLAEETDVSGAGSGSGGISTGAIAGIAVGAAAVLIAVLAGAFFLWKYKRRGDAASAEYSPADQASPPPVYATTTEYKSNYSGQPGAGANGQAWVPVSGYPQQQVFELGPGGPVELDGSRWKTVYEAPGPGEAPRELMDNSRHGDRVLGVQVNVKLEGGQGGITVEQKPMTVKHKP</sequence>
<evidence type="ECO:0000313" key="7">
    <source>
        <dbReference type="EMBL" id="KAK4188257.1"/>
    </source>
</evidence>
<dbReference type="Proteomes" id="UP001302126">
    <property type="component" value="Unassembled WGS sequence"/>
</dbReference>
<gene>
    <name evidence="7" type="ORF">QBC35DRAFT_383047</name>
</gene>
<name>A0AAN7AJG1_9PEZI</name>